<evidence type="ECO:0000313" key="2">
    <source>
        <dbReference type="Proteomes" id="UP001472677"/>
    </source>
</evidence>
<dbReference type="EMBL" id="JBBPBM010000062">
    <property type="protein sequence ID" value="KAK8515876.1"/>
    <property type="molecule type" value="Genomic_DNA"/>
</dbReference>
<name>A0ABR2CAV8_9ROSI</name>
<reference evidence="1 2" key="1">
    <citation type="journal article" date="2024" name="G3 (Bethesda)">
        <title>Genome assembly of Hibiscus sabdariffa L. provides insights into metabolisms of medicinal natural products.</title>
        <authorList>
            <person name="Kim T."/>
        </authorList>
    </citation>
    <scope>NUCLEOTIDE SEQUENCE [LARGE SCALE GENOMIC DNA]</scope>
    <source>
        <strain evidence="1">TK-2024</strain>
        <tissue evidence="1">Old leaves</tissue>
    </source>
</reference>
<accession>A0ABR2CAV8</accession>
<keyword evidence="2" id="KW-1185">Reference proteome</keyword>
<protein>
    <submittedName>
        <fullName evidence="1">Uncharacterized protein</fullName>
    </submittedName>
</protein>
<gene>
    <name evidence="1" type="ORF">V6N12_016182</name>
</gene>
<evidence type="ECO:0000313" key="1">
    <source>
        <dbReference type="EMBL" id="KAK8515876.1"/>
    </source>
</evidence>
<dbReference type="Proteomes" id="UP001472677">
    <property type="component" value="Unassembled WGS sequence"/>
</dbReference>
<organism evidence="1 2">
    <name type="scientific">Hibiscus sabdariffa</name>
    <name type="common">roselle</name>
    <dbReference type="NCBI Taxonomy" id="183260"/>
    <lineage>
        <taxon>Eukaryota</taxon>
        <taxon>Viridiplantae</taxon>
        <taxon>Streptophyta</taxon>
        <taxon>Embryophyta</taxon>
        <taxon>Tracheophyta</taxon>
        <taxon>Spermatophyta</taxon>
        <taxon>Magnoliopsida</taxon>
        <taxon>eudicotyledons</taxon>
        <taxon>Gunneridae</taxon>
        <taxon>Pentapetalae</taxon>
        <taxon>rosids</taxon>
        <taxon>malvids</taxon>
        <taxon>Malvales</taxon>
        <taxon>Malvaceae</taxon>
        <taxon>Malvoideae</taxon>
        <taxon>Hibiscus</taxon>
    </lineage>
</organism>
<sequence>MKMNQARLVYCSFGIDCQCFYFFYKGASIFCFDWMTKGMSQLETTGPALADYLGWESDLGRASCRVIGLCLSPNNCSACLYLVTLDGRAVTSCYPLSQGSLPYKSKLNCIFLAVETLSIPISRRRCWSASSSGLDGSLLPIVLPAVALPLFLAGESGVGRSATTDVVGVGLQRVLEQLGQVLVRLGRELADGLVETASQRCHSRRLTRDELLQLPPPWQTCGWKVGQQQQTPMVVVVDGMIDQRMQPSWLRNSIYGSGSAASSDWAGAGGEGGVLGADPRGVSGVFSLLRSAGAAGVVAGLVVVV</sequence>
<proteinExistence type="predicted"/>
<comment type="caution">
    <text evidence="1">The sequence shown here is derived from an EMBL/GenBank/DDBJ whole genome shotgun (WGS) entry which is preliminary data.</text>
</comment>